<dbReference type="Pfam" id="PF11543">
    <property type="entry name" value="UN_NPL4"/>
    <property type="match status" value="1"/>
</dbReference>
<evidence type="ECO:0000256" key="1">
    <source>
        <dbReference type="ARBA" id="ARBA00024703"/>
    </source>
</evidence>
<dbReference type="AlphaFoldDB" id="A0A9P6B2C3"/>
<keyword evidence="4" id="KW-1185">Reference proteome</keyword>
<evidence type="ECO:0000313" key="4">
    <source>
        <dbReference type="Proteomes" id="UP000886523"/>
    </source>
</evidence>
<gene>
    <name evidence="3" type="ORF">BS47DRAFT_702107</name>
</gene>
<feature type="domain" description="Nuclear pore localisation protein Npl4 ubiquitin-like" evidence="2">
    <location>
        <begin position="1"/>
        <end position="75"/>
    </location>
</feature>
<comment type="function">
    <text evidence="1">Involved in the import of nuclear-targeted proteins into the nucleus and the export of poly(A) RNA out of the nucleus. Has a role in the endoplasmic reticulum-associated degradation (ERAD) pathway.</text>
</comment>
<dbReference type="EMBL" id="MU128943">
    <property type="protein sequence ID" value="KAF9516102.1"/>
    <property type="molecule type" value="Genomic_DNA"/>
</dbReference>
<dbReference type="SUPFAM" id="SSF54236">
    <property type="entry name" value="Ubiquitin-like"/>
    <property type="match status" value="1"/>
</dbReference>
<evidence type="ECO:0000313" key="3">
    <source>
        <dbReference type="EMBL" id="KAF9516102.1"/>
    </source>
</evidence>
<protein>
    <recommendedName>
        <fullName evidence="2">Nuclear pore localisation protein Npl4 ubiquitin-like domain-containing protein</fullName>
    </recommendedName>
</protein>
<evidence type="ECO:0000259" key="2">
    <source>
        <dbReference type="Pfam" id="PF11543"/>
    </source>
</evidence>
<dbReference type="PANTHER" id="PTHR12710:SF0">
    <property type="entry name" value="NUCLEAR PROTEIN LOCALIZATION PROTEIN 4 HOMOLOG"/>
    <property type="match status" value="1"/>
</dbReference>
<dbReference type="OrthoDB" id="10251089at2759"/>
<dbReference type="InterPro" id="IPR024682">
    <property type="entry name" value="Npl4_Ub-like_dom"/>
</dbReference>
<comment type="caution">
    <text evidence="3">The sequence shown here is derived from an EMBL/GenBank/DDBJ whole genome shotgun (WGS) entry which is preliminary data.</text>
</comment>
<dbReference type="GO" id="GO:0031625">
    <property type="term" value="F:ubiquitin protein ligase binding"/>
    <property type="evidence" value="ECO:0007669"/>
    <property type="project" value="TreeGrafter"/>
</dbReference>
<dbReference type="Proteomes" id="UP000886523">
    <property type="component" value="Unassembled WGS sequence"/>
</dbReference>
<dbReference type="InterPro" id="IPR029071">
    <property type="entry name" value="Ubiquitin-like_domsf"/>
</dbReference>
<reference evidence="3" key="1">
    <citation type="journal article" date="2020" name="Nat. Commun.">
        <title>Large-scale genome sequencing of mycorrhizal fungi provides insights into the early evolution of symbiotic traits.</title>
        <authorList>
            <person name="Miyauchi S."/>
            <person name="Kiss E."/>
            <person name="Kuo A."/>
            <person name="Drula E."/>
            <person name="Kohler A."/>
            <person name="Sanchez-Garcia M."/>
            <person name="Morin E."/>
            <person name="Andreopoulos B."/>
            <person name="Barry K.W."/>
            <person name="Bonito G."/>
            <person name="Buee M."/>
            <person name="Carver A."/>
            <person name="Chen C."/>
            <person name="Cichocki N."/>
            <person name="Clum A."/>
            <person name="Culley D."/>
            <person name="Crous P.W."/>
            <person name="Fauchery L."/>
            <person name="Girlanda M."/>
            <person name="Hayes R.D."/>
            <person name="Keri Z."/>
            <person name="LaButti K."/>
            <person name="Lipzen A."/>
            <person name="Lombard V."/>
            <person name="Magnuson J."/>
            <person name="Maillard F."/>
            <person name="Murat C."/>
            <person name="Nolan M."/>
            <person name="Ohm R.A."/>
            <person name="Pangilinan J."/>
            <person name="Pereira M.F."/>
            <person name="Perotto S."/>
            <person name="Peter M."/>
            <person name="Pfister S."/>
            <person name="Riley R."/>
            <person name="Sitrit Y."/>
            <person name="Stielow J.B."/>
            <person name="Szollosi G."/>
            <person name="Zifcakova L."/>
            <person name="Stursova M."/>
            <person name="Spatafora J.W."/>
            <person name="Tedersoo L."/>
            <person name="Vaario L.M."/>
            <person name="Yamada A."/>
            <person name="Yan M."/>
            <person name="Wang P."/>
            <person name="Xu J."/>
            <person name="Bruns T."/>
            <person name="Baldrian P."/>
            <person name="Vilgalys R."/>
            <person name="Dunand C."/>
            <person name="Henrissat B."/>
            <person name="Grigoriev I.V."/>
            <person name="Hibbett D."/>
            <person name="Nagy L.G."/>
            <person name="Martin F.M."/>
        </authorList>
    </citation>
    <scope>NUCLEOTIDE SEQUENCE</scope>
    <source>
        <strain evidence="3">UP504</strain>
    </source>
</reference>
<dbReference type="PANTHER" id="PTHR12710">
    <property type="entry name" value="NUCLEAR PROTEIN LOCALIZATION 4"/>
    <property type="match status" value="1"/>
</dbReference>
<dbReference type="InterPro" id="IPR016563">
    <property type="entry name" value="Npl4"/>
</dbReference>
<sequence>MLVRVRSKDGNFRFELDPNDDASMLFKKILETTVGADPNTITVSQVPRGGETYLNTLFGRSLSNLGLRHADLVFVTYKASDDTSTGEAFPSVAPARTLLPADADRGETSGALAKRSWESVVEDPVDLYWRQRDGKIPRNRDPTFANTGPTECVITACHWSPMIPRIKRVMRSSICPFMRTYVNSLPNRHHHLKQVLMEVWLSSPIPCWYMYRLSTQCHYTFSPIIPLNRSFGDRDPQYHRLVPGQLASNRKATFRVATRSVQAL</sequence>
<name>A0A9P6B2C3_9AGAM</name>
<dbReference type="GO" id="GO:0006511">
    <property type="term" value="P:ubiquitin-dependent protein catabolic process"/>
    <property type="evidence" value="ECO:0007669"/>
    <property type="project" value="InterPro"/>
</dbReference>
<dbReference type="GO" id="GO:0043130">
    <property type="term" value="F:ubiquitin binding"/>
    <property type="evidence" value="ECO:0007669"/>
    <property type="project" value="TreeGrafter"/>
</dbReference>
<organism evidence="3 4">
    <name type="scientific">Hydnum rufescens UP504</name>
    <dbReference type="NCBI Taxonomy" id="1448309"/>
    <lineage>
        <taxon>Eukaryota</taxon>
        <taxon>Fungi</taxon>
        <taxon>Dikarya</taxon>
        <taxon>Basidiomycota</taxon>
        <taxon>Agaricomycotina</taxon>
        <taxon>Agaricomycetes</taxon>
        <taxon>Cantharellales</taxon>
        <taxon>Hydnaceae</taxon>
        <taxon>Hydnum</taxon>
    </lineage>
</organism>
<dbReference type="Gene3D" id="3.10.20.90">
    <property type="entry name" value="Phosphatidylinositol 3-kinase Catalytic Subunit, Chain A, domain 1"/>
    <property type="match status" value="1"/>
</dbReference>
<dbReference type="GO" id="GO:0005634">
    <property type="term" value="C:nucleus"/>
    <property type="evidence" value="ECO:0007669"/>
    <property type="project" value="TreeGrafter"/>
</dbReference>
<accession>A0A9P6B2C3</accession>
<proteinExistence type="predicted"/>